<dbReference type="Pfam" id="PF12840">
    <property type="entry name" value="HTH_20"/>
    <property type="match status" value="1"/>
</dbReference>
<dbReference type="Proteomes" id="UP000585665">
    <property type="component" value="Unassembled WGS sequence"/>
</dbReference>
<reference evidence="2 3" key="1">
    <citation type="submission" date="2020-06" db="EMBL/GenBank/DDBJ databases">
        <title>Description of novel acetic acid bacteria.</title>
        <authorList>
            <person name="Sombolestani A."/>
        </authorList>
    </citation>
    <scope>NUCLEOTIDE SEQUENCE [LARGE SCALE GENOMIC DNA]</scope>
    <source>
        <strain evidence="2 3">LMG 27010</strain>
    </source>
</reference>
<proteinExistence type="predicted"/>
<dbReference type="SMART" id="SM00418">
    <property type="entry name" value="HTH_ARSR"/>
    <property type="match status" value="1"/>
</dbReference>
<evidence type="ECO:0000259" key="1">
    <source>
        <dbReference type="PROSITE" id="PS50987"/>
    </source>
</evidence>
<dbReference type="EMBL" id="JABXXR010000088">
    <property type="protein sequence ID" value="NVN41077.1"/>
    <property type="molecule type" value="Genomic_DNA"/>
</dbReference>
<dbReference type="InterPro" id="IPR011991">
    <property type="entry name" value="ArsR-like_HTH"/>
</dbReference>
<dbReference type="InterPro" id="IPR001845">
    <property type="entry name" value="HTH_ArsR_DNA-bd_dom"/>
</dbReference>
<name>A0A850P921_9PROT</name>
<keyword evidence="3" id="KW-1185">Reference proteome</keyword>
<sequence length="117" mass="13291">MRERRHIDPSDVDLPTLMTAFTDPLRLRIIGILDRNGETPCAAIYHEIGISKSGASHHFRVLRETGVLLSRMSGRDHYACLRREELEKAYPGILDAVLGELRRQASIERERDSPVAK</sequence>
<feature type="domain" description="HTH arsR-type" evidence="1">
    <location>
        <begin position="7"/>
        <end position="101"/>
    </location>
</feature>
<dbReference type="AlphaFoldDB" id="A0A850P921"/>
<dbReference type="SUPFAM" id="SSF46785">
    <property type="entry name" value="Winged helix' DNA-binding domain"/>
    <property type="match status" value="1"/>
</dbReference>
<evidence type="ECO:0000313" key="2">
    <source>
        <dbReference type="EMBL" id="NVN41077.1"/>
    </source>
</evidence>
<organism evidence="2 3">
    <name type="scientific">Ameyamaea chiangmaiensis</name>
    <dbReference type="NCBI Taxonomy" id="442969"/>
    <lineage>
        <taxon>Bacteria</taxon>
        <taxon>Pseudomonadati</taxon>
        <taxon>Pseudomonadota</taxon>
        <taxon>Alphaproteobacteria</taxon>
        <taxon>Acetobacterales</taxon>
        <taxon>Acetobacteraceae</taxon>
        <taxon>Ameyamaea</taxon>
    </lineage>
</organism>
<comment type="caution">
    <text evidence="2">The sequence shown here is derived from an EMBL/GenBank/DDBJ whole genome shotgun (WGS) entry which is preliminary data.</text>
</comment>
<evidence type="ECO:0000313" key="3">
    <source>
        <dbReference type="Proteomes" id="UP000585665"/>
    </source>
</evidence>
<dbReference type="GO" id="GO:0003700">
    <property type="term" value="F:DNA-binding transcription factor activity"/>
    <property type="evidence" value="ECO:0007669"/>
    <property type="project" value="InterPro"/>
</dbReference>
<dbReference type="PROSITE" id="PS50987">
    <property type="entry name" value="HTH_ARSR_2"/>
    <property type="match status" value="1"/>
</dbReference>
<dbReference type="InterPro" id="IPR036390">
    <property type="entry name" value="WH_DNA-bd_sf"/>
</dbReference>
<dbReference type="CDD" id="cd00090">
    <property type="entry name" value="HTH_ARSR"/>
    <property type="match status" value="1"/>
</dbReference>
<gene>
    <name evidence="2" type="ORF">HUK82_10985</name>
</gene>
<accession>A0A850P921</accession>
<protein>
    <submittedName>
        <fullName evidence="2">Helix-turn-helix transcriptional regulator</fullName>
    </submittedName>
</protein>
<dbReference type="InterPro" id="IPR036388">
    <property type="entry name" value="WH-like_DNA-bd_sf"/>
</dbReference>
<dbReference type="Gene3D" id="1.10.10.10">
    <property type="entry name" value="Winged helix-like DNA-binding domain superfamily/Winged helix DNA-binding domain"/>
    <property type="match status" value="1"/>
</dbReference>